<dbReference type="Proteomes" id="UP000233551">
    <property type="component" value="Unassembled WGS sequence"/>
</dbReference>
<keyword evidence="2" id="KW-1185">Reference proteome</keyword>
<dbReference type="AlphaFoldDB" id="A0A2I0HHM3"/>
<name>A0A2I0HHM3_PUNGR</name>
<comment type="caution">
    <text evidence="1">The sequence shown here is derived from an EMBL/GenBank/DDBJ whole genome shotgun (WGS) entry which is preliminary data.</text>
</comment>
<accession>A0A2I0HHM3</accession>
<feature type="non-terminal residue" evidence="1">
    <location>
        <position position="46"/>
    </location>
</feature>
<gene>
    <name evidence="1" type="ORF">CRG98_048599</name>
</gene>
<organism evidence="1 2">
    <name type="scientific">Punica granatum</name>
    <name type="common">Pomegranate</name>
    <dbReference type="NCBI Taxonomy" id="22663"/>
    <lineage>
        <taxon>Eukaryota</taxon>
        <taxon>Viridiplantae</taxon>
        <taxon>Streptophyta</taxon>
        <taxon>Embryophyta</taxon>
        <taxon>Tracheophyta</taxon>
        <taxon>Spermatophyta</taxon>
        <taxon>Magnoliopsida</taxon>
        <taxon>eudicotyledons</taxon>
        <taxon>Gunneridae</taxon>
        <taxon>Pentapetalae</taxon>
        <taxon>rosids</taxon>
        <taxon>malvids</taxon>
        <taxon>Myrtales</taxon>
        <taxon>Lythraceae</taxon>
        <taxon>Punica</taxon>
    </lineage>
</organism>
<sequence>MNSAPGFGRESSCGKPVGQNGVLTVLSESCDSHGRFPDSFPRALRL</sequence>
<reference evidence="1 2" key="1">
    <citation type="submission" date="2017-11" db="EMBL/GenBank/DDBJ databases">
        <title>De-novo sequencing of pomegranate (Punica granatum L.) genome.</title>
        <authorList>
            <person name="Akparov Z."/>
            <person name="Amiraslanov A."/>
            <person name="Hajiyeva S."/>
            <person name="Abbasov M."/>
            <person name="Kaur K."/>
            <person name="Hamwieh A."/>
            <person name="Solovyev V."/>
            <person name="Salamov A."/>
            <person name="Braich B."/>
            <person name="Kosarev P."/>
            <person name="Mahmoud A."/>
            <person name="Hajiyev E."/>
            <person name="Babayeva S."/>
            <person name="Izzatullayeva V."/>
            <person name="Mammadov A."/>
            <person name="Mammadov A."/>
            <person name="Sharifova S."/>
            <person name="Ojaghi J."/>
            <person name="Eynullazada K."/>
            <person name="Bayramov B."/>
            <person name="Abdulazimova A."/>
            <person name="Shahmuradov I."/>
        </authorList>
    </citation>
    <scope>NUCLEOTIDE SEQUENCE [LARGE SCALE GENOMIC DNA]</scope>
    <source>
        <strain evidence="2">cv. AG2017</strain>
        <tissue evidence="1">Leaf</tissue>
    </source>
</reference>
<evidence type="ECO:0000313" key="1">
    <source>
        <dbReference type="EMBL" id="PKI31010.1"/>
    </source>
</evidence>
<evidence type="ECO:0000313" key="2">
    <source>
        <dbReference type="Proteomes" id="UP000233551"/>
    </source>
</evidence>
<protein>
    <submittedName>
        <fullName evidence="1">Uncharacterized protein</fullName>
    </submittedName>
</protein>
<dbReference type="EMBL" id="PGOL01014612">
    <property type="protein sequence ID" value="PKI31010.1"/>
    <property type="molecule type" value="Genomic_DNA"/>
</dbReference>
<proteinExistence type="predicted"/>